<proteinExistence type="predicted"/>
<comment type="caution">
    <text evidence="1">The sequence shown here is derived from an EMBL/GenBank/DDBJ whole genome shotgun (WGS) entry which is preliminary data.</text>
</comment>
<evidence type="ECO:0000313" key="1">
    <source>
        <dbReference type="EMBL" id="KAJ1110479.1"/>
    </source>
</evidence>
<reference evidence="1" key="1">
    <citation type="journal article" date="2022" name="bioRxiv">
        <title>Sequencing and chromosome-scale assembly of the giantPleurodeles waltlgenome.</title>
        <authorList>
            <person name="Brown T."/>
            <person name="Elewa A."/>
            <person name="Iarovenko S."/>
            <person name="Subramanian E."/>
            <person name="Araus A.J."/>
            <person name="Petzold A."/>
            <person name="Susuki M."/>
            <person name="Suzuki K.-i.T."/>
            <person name="Hayashi T."/>
            <person name="Toyoda A."/>
            <person name="Oliveira C."/>
            <person name="Osipova E."/>
            <person name="Leigh N.D."/>
            <person name="Simon A."/>
            <person name="Yun M.H."/>
        </authorList>
    </citation>
    <scope>NUCLEOTIDE SEQUENCE</scope>
    <source>
        <strain evidence="1">20211129_DDA</strain>
        <tissue evidence="1">Liver</tissue>
    </source>
</reference>
<keyword evidence="2" id="KW-1185">Reference proteome</keyword>
<name>A0AAV7N702_PLEWA</name>
<dbReference type="Proteomes" id="UP001066276">
    <property type="component" value="Chromosome 9"/>
</dbReference>
<sequence>MPNTLRPLKWSVLRVSRASPSRASPSRASIFASHVRLLSNGRAKETDAASASVSLETETLALVKEPRGDAEHGRCFR</sequence>
<evidence type="ECO:0000313" key="2">
    <source>
        <dbReference type="Proteomes" id="UP001066276"/>
    </source>
</evidence>
<protein>
    <submittedName>
        <fullName evidence="1">Uncharacterized protein</fullName>
    </submittedName>
</protein>
<accession>A0AAV7N702</accession>
<dbReference type="AlphaFoldDB" id="A0AAV7N702"/>
<organism evidence="1 2">
    <name type="scientific">Pleurodeles waltl</name>
    <name type="common">Iberian ribbed newt</name>
    <dbReference type="NCBI Taxonomy" id="8319"/>
    <lineage>
        <taxon>Eukaryota</taxon>
        <taxon>Metazoa</taxon>
        <taxon>Chordata</taxon>
        <taxon>Craniata</taxon>
        <taxon>Vertebrata</taxon>
        <taxon>Euteleostomi</taxon>
        <taxon>Amphibia</taxon>
        <taxon>Batrachia</taxon>
        <taxon>Caudata</taxon>
        <taxon>Salamandroidea</taxon>
        <taxon>Salamandridae</taxon>
        <taxon>Pleurodelinae</taxon>
        <taxon>Pleurodeles</taxon>
    </lineage>
</organism>
<dbReference type="EMBL" id="JANPWB010000013">
    <property type="protein sequence ID" value="KAJ1110479.1"/>
    <property type="molecule type" value="Genomic_DNA"/>
</dbReference>
<gene>
    <name evidence="1" type="ORF">NDU88_007830</name>
</gene>